<organism evidence="1 2">
    <name type="scientific">Phaseolus coccineus</name>
    <name type="common">Scarlet runner bean</name>
    <name type="synonym">Phaseolus multiflorus</name>
    <dbReference type="NCBI Taxonomy" id="3886"/>
    <lineage>
        <taxon>Eukaryota</taxon>
        <taxon>Viridiplantae</taxon>
        <taxon>Streptophyta</taxon>
        <taxon>Embryophyta</taxon>
        <taxon>Tracheophyta</taxon>
        <taxon>Spermatophyta</taxon>
        <taxon>Magnoliopsida</taxon>
        <taxon>eudicotyledons</taxon>
        <taxon>Gunneridae</taxon>
        <taxon>Pentapetalae</taxon>
        <taxon>rosids</taxon>
        <taxon>fabids</taxon>
        <taxon>Fabales</taxon>
        <taxon>Fabaceae</taxon>
        <taxon>Papilionoideae</taxon>
        <taxon>50 kb inversion clade</taxon>
        <taxon>NPAAA clade</taxon>
        <taxon>indigoferoid/millettioid clade</taxon>
        <taxon>Phaseoleae</taxon>
        <taxon>Phaseolus</taxon>
    </lineage>
</organism>
<proteinExistence type="predicted"/>
<comment type="caution">
    <text evidence="1">The sequence shown here is derived from an EMBL/GenBank/DDBJ whole genome shotgun (WGS) entry which is preliminary data.</text>
</comment>
<dbReference type="AlphaFoldDB" id="A0AAN9RT20"/>
<reference evidence="1 2" key="1">
    <citation type="submission" date="2024-01" db="EMBL/GenBank/DDBJ databases">
        <title>The genomes of 5 underutilized Papilionoideae crops provide insights into root nodulation and disease resistanc.</title>
        <authorList>
            <person name="Jiang F."/>
        </authorList>
    </citation>
    <scope>NUCLEOTIDE SEQUENCE [LARGE SCALE GENOMIC DNA]</scope>
    <source>
        <strain evidence="1">JINMINGXINNONG_FW02</strain>
        <tissue evidence="1">Leaves</tissue>
    </source>
</reference>
<gene>
    <name evidence="1" type="ORF">VNO80_01695</name>
</gene>
<sequence>MPSSSDNSYVLAALGGVGKGTKSFADSMEILVDDVLDDIVSLHMGSVSDTCWEEFSTRVRVSLVATSIRVVVVVRTLPTTDPKKKTKEKEGSSPVGGIRIDLFWPVH</sequence>
<dbReference type="EMBL" id="JAYMYR010000001">
    <property type="protein sequence ID" value="KAK7382705.1"/>
    <property type="molecule type" value="Genomic_DNA"/>
</dbReference>
<keyword evidence="2" id="KW-1185">Reference proteome</keyword>
<name>A0AAN9RT20_PHACN</name>
<evidence type="ECO:0000313" key="2">
    <source>
        <dbReference type="Proteomes" id="UP001374584"/>
    </source>
</evidence>
<dbReference type="Proteomes" id="UP001374584">
    <property type="component" value="Unassembled WGS sequence"/>
</dbReference>
<accession>A0AAN9RT20</accession>
<protein>
    <submittedName>
        <fullName evidence="1">Uncharacterized protein</fullName>
    </submittedName>
</protein>
<evidence type="ECO:0000313" key="1">
    <source>
        <dbReference type="EMBL" id="KAK7382705.1"/>
    </source>
</evidence>